<accession>H6L1P5</accession>
<proteinExistence type="predicted"/>
<evidence type="ECO:0000313" key="1">
    <source>
        <dbReference type="EMBL" id="AFC26123.1"/>
    </source>
</evidence>
<dbReference type="Proteomes" id="UP000007519">
    <property type="component" value="Chromosome"/>
</dbReference>
<gene>
    <name evidence="1" type="ordered locus">SGRA_3398</name>
</gene>
<protein>
    <submittedName>
        <fullName evidence="1">Uncharacterized protein</fullName>
    </submittedName>
</protein>
<reference evidence="1 2" key="1">
    <citation type="journal article" date="2012" name="Stand. Genomic Sci.">
        <title>Complete genome sequencing and analysis of Saprospira grandis str. Lewin, a predatory marine bacterium.</title>
        <authorList>
            <person name="Saw J.H."/>
            <person name="Yuryev A."/>
            <person name="Kanbe M."/>
            <person name="Hou S."/>
            <person name="Young A.G."/>
            <person name="Aizawa S."/>
            <person name="Alam M."/>
        </authorList>
    </citation>
    <scope>NUCLEOTIDE SEQUENCE [LARGE SCALE GENOMIC DNA]</scope>
    <source>
        <strain evidence="1 2">Lewin</strain>
    </source>
</reference>
<dbReference type="OrthoDB" id="1493298at2"/>
<sequence>MSKKQAKPTANRFRVRVVYGFLKKLRIVILGDVEEGQVQAGMQLVTKLGKELGSWEIEEVLKMDFINQHENQKFIGLQLICKSEQDFNLLKSLRVYDEIVHIR</sequence>
<name>H6L1P5_SAPGL</name>
<dbReference type="AlphaFoldDB" id="H6L1P5"/>
<organism evidence="1 2">
    <name type="scientific">Saprospira grandis (strain Lewin)</name>
    <dbReference type="NCBI Taxonomy" id="984262"/>
    <lineage>
        <taxon>Bacteria</taxon>
        <taxon>Pseudomonadati</taxon>
        <taxon>Bacteroidota</taxon>
        <taxon>Saprospiria</taxon>
        <taxon>Saprospirales</taxon>
        <taxon>Saprospiraceae</taxon>
        <taxon>Saprospira</taxon>
    </lineage>
</organism>
<dbReference type="STRING" id="984262.SGRA_3398"/>
<dbReference type="RefSeq" id="WP_015693718.1">
    <property type="nucleotide sequence ID" value="NC_016940.1"/>
</dbReference>
<dbReference type="EMBL" id="CP002831">
    <property type="protein sequence ID" value="AFC26123.1"/>
    <property type="molecule type" value="Genomic_DNA"/>
</dbReference>
<evidence type="ECO:0000313" key="2">
    <source>
        <dbReference type="Proteomes" id="UP000007519"/>
    </source>
</evidence>
<dbReference type="HOGENOM" id="CLU_2261856_0_0_10"/>
<keyword evidence="2" id="KW-1185">Reference proteome</keyword>
<dbReference type="KEGG" id="sgn:SGRA_3398"/>